<dbReference type="NCBIfam" id="TIGR00928">
    <property type="entry name" value="purB"/>
    <property type="match status" value="1"/>
</dbReference>
<reference evidence="16" key="1">
    <citation type="journal article" date="2017" name="Nature">
        <title>Asgard archaea illuminate the origin of eukaryotic cellular complexity.</title>
        <authorList>
            <person name="Zaremba-Niedzwiedzka K."/>
            <person name="Caceres E.F."/>
            <person name="Saw J.H."/>
            <person name="Backstrom D."/>
            <person name="Juzokaite L."/>
            <person name="Vancaester E."/>
            <person name="Seitz K.W."/>
            <person name="Anantharaman K."/>
            <person name="Starnawski P."/>
            <person name="Kjeldsen K.U."/>
            <person name="Scott M.B."/>
            <person name="Nunoura T."/>
            <person name="Banfield J.F."/>
            <person name="Schramm A."/>
            <person name="Baker B.J."/>
            <person name="Spang A."/>
            <person name="Ettema T.J.G."/>
        </authorList>
    </citation>
    <scope>NUCLEOTIDE SEQUENCE</scope>
    <source>
        <strain evidence="16">LCB_4</strain>
    </source>
</reference>
<evidence type="ECO:0000256" key="5">
    <source>
        <dbReference type="ARBA" id="ARBA00012339"/>
    </source>
</evidence>
<evidence type="ECO:0000256" key="11">
    <source>
        <dbReference type="ARBA" id="ARBA00030717"/>
    </source>
</evidence>
<comment type="subunit">
    <text evidence="4">Homotetramer. Residues from neighboring subunits contribute catalytic and substrate-binding residues to each active site.</text>
</comment>
<name>A0AAF0D3S1_ODILC</name>
<dbReference type="GO" id="GO:0070626">
    <property type="term" value="F:(S)-2-(5-amino-1-(5-phospho-D-ribosyl)imidazole-4-carboxamido) succinate lyase (fumarate-forming) activity"/>
    <property type="evidence" value="ECO:0007669"/>
    <property type="project" value="TreeGrafter"/>
</dbReference>
<dbReference type="Gene3D" id="1.10.40.30">
    <property type="entry name" value="Fumarase/aspartase (C-terminal domain)"/>
    <property type="match status" value="1"/>
</dbReference>
<dbReference type="InterPro" id="IPR024083">
    <property type="entry name" value="Fumarase/histidase_N"/>
</dbReference>
<evidence type="ECO:0000256" key="12">
    <source>
        <dbReference type="ARBA" id="ARBA00049115"/>
    </source>
</evidence>
<evidence type="ECO:0000256" key="7">
    <source>
        <dbReference type="ARBA" id="ARBA00022755"/>
    </source>
</evidence>
<dbReference type="InterPro" id="IPR022761">
    <property type="entry name" value="Fumarate_lyase_N"/>
</dbReference>
<dbReference type="PROSITE" id="PS00163">
    <property type="entry name" value="FUMARATE_LYASES"/>
    <property type="match status" value="1"/>
</dbReference>
<dbReference type="EMBL" id="CP091871">
    <property type="protein sequence ID" value="WEU41098.1"/>
    <property type="molecule type" value="Genomic_DNA"/>
</dbReference>
<organism evidence="16 17">
    <name type="scientific">Odinarchaeota yellowstonii (strain LCB_4)</name>
    <dbReference type="NCBI Taxonomy" id="1841599"/>
    <lineage>
        <taxon>Archaea</taxon>
        <taxon>Promethearchaeati</taxon>
        <taxon>Candidatus Odinarchaeota</taxon>
        <taxon>Candidatus Odinarchaeia</taxon>
        <taxon>Candidatus Odinarchaeales</taxon>
        <taxon>Candidatus Odinarchaeaceae</taxon>
        <taxon>Candidatus Odinarchaeum</taxon>
    </lineage>
</organism>
<protein>
    <recommendedName>
        <fullName evidence="6 13">Adenylosuccinate lyase</fullName>
        <shortName evidence="14">ASL</shortName>
        <ecNumber evidence="5 13">4.3.2.2</ecNumber>
    </recommendedName>
    <alternativeName>
        <fullName evidence="11 14">Adenylosuccinase</fullName>
    </alternativeName>
</protein>
<dbReference type="SUPFAM" id="SSF48557">
    <property type="entry name" value="L-aspartase-like"/>
    <property type="match status" value="1"/>
</dbReference>
<dbReference type="InterPro" id="IPR004769">
    <property type="entry name" value="Pur_lyase"/>
</dbReference>
<comment type="pathway">
    <text evidence="1 14">Purine metabolism; IMP biosynthesis via de novo pathway; 5-amino-1-(5-phospho-D-ribosyl)imidazole-4-carboxamide from 5-amino-1-(5-phospho-D-ribosyl)imidazole-4-carboxylate: step 2/2.</text>
</comment>
<comment type="catalytic activity">
    <reaction evidence="12">
        <text>N(6)-(1,2-dicarboxyethyl)-AMP = fumarate + AMP</text>
        <dbReference type="Rhea" id="RHEA:16853"/>
        <dbReference type="ChEBI" id="CHEBI:29806"/>
        <dbReference type="ChEBI" id="CHEBI:57567"/>
        <dbReference type="ChEBI" id="CHEBI:456215"/>
        <dbReference type="EC" id="4.3.2.2"/>
    </reaction>
    <physiologicalReaction direction="left-to-right" evidence="12">
        <dbReference type="Rhea" id="RHEA:16854"/>
    </physiologicalReaction>
</comment>
<dbReference type="AlphaFoldDB" id="A0AAF0D3S1"/>
<dbReference type="FunFam" id="1.10.40.30:FF:000007">
    <property type="entry name" value="Adenylosuccinate lyase"/>
    <property type="match status" value="1"/>
</dbReference>
<comment type="function">
    <text evidence="10">Catalyzes two reactions in de novo purine nucleotide biosynthesis. Catalyzes the breakdown of 5-aminoimidazole- (N-succinylocarboxamide) ribotide (SAICAR or 2-[5-amino-1-(5-phospho-beta-D-ribosyl)imidazole-4-carboxamido]succinate) to 5-aminoimidazole-4-carboxamide ribotide (AICAR or 5-amino-1-(5-phospho-beta-D-ribosyl)imidazole-4-carboxamide) and fumarate, and of adenylosuccinate (ADS or N(6)-(1,2-dicarboxyethyl)-AMP) to adenosine monophosphate (AMP) and fumarate.</text>
</comment>
<proteinExistence type="inferred from homology"/>
<evidence type="ECO:0000256" key="2">
    <source>
        <dbReference type="ARBA" id="ARBA00004734"/>
    </source>
</evidence>
<dbReference type="InterPro" id="IPR000362">
    <property type="entry name" value="Fumarate_lyase_fam"/>
</dbReference>
<dbReference type="CDD" id="cd01360">
    <property type="entry name" value="Adenylsuccinate_lyase_1"/>
    <property type="match status" value="1"/>
</dbReference>
<dbReference type="PRINTS" id="PR00149">
    <property type="entry name" value="FUMRATELYASE"/>
</dbReference>
<evidence type="ECO:0000256" key="3">
    <source>
        <dbReference type="ARBA" id="ARBA00008273"/>
    </source>
</evidence>
<evidence type="ECO:0000256" key="13">
    <source>
        <dbReference type="NCBIfam" id="TIGR00928"/>
    </source>
</evidence>
<dbReference type="FunFam" id="1.20.200.10:FF:000008">
    <property type="entry name" value="Adenylosuccinate lyase"/>
    <property type="match status" value="1"/>
</dbReference>
<dbReference type="KEGG" id="oyw:OdinLCB4_007585"/>
<reference evidence="16" key="2">
    <citation type="journal article" date="2022" name="Nat. Microbiol.">
        <title>A closed Candidatus Odinarchaeum chromosome exposes Asgard archaeal viruses.</title>
        <authorList>
            <person name="Tamarit D."/>
            <person name="Caceres E.F."/>
            <person name="Krupovic M."/>
            <person name="Nijland R."/>
            <person name="Eme L."/>
            <person name="Robinson N.P."/>
            <person name="Ettema T.J.G."/>
        </authorList>
    </citation>
    <scope>NUCLEOTIDE SEQUENCE</scope>
    <source>
        <strain evidence="16">LCB_4</strain>
    </source>
</reference>
<sequence>MSVHPIEYRYFYPEMKLLFTEEYRLQKWLDVEAALAQAHADLGDIPREAAEEISRKASVKYVKLQRVKEIEDQIHHDLMAMVKALTEVCEGGAGAYVHLGATSYDIEDTATALQLKEAIKIILDDLINLKDVVVDLADKYKTLVCVGRTHGQHALPTTYGLKFAIWAYEIHRHIIRLIQLKPRVLVGKMTGAVGTMAGFGEKGFQIQELVMRKLGLKPAETSNQIVQRDRIAELILFTALVAATLNKIGKELRNLQRTEIGEVWEEFKETQVGSSTMPHKRNPHKSERICGLSRILIGNVFPALENVALEHERDLTNSAPERIIIPENLILLDYMLKQLTQILKNIKLDEFNITRNLGLTRGLIMAEKIMLELVNKGLGRQQAHELLRRCAMISWSQRIDFKQALLNEPEIASLVTPGELDEWLNPISYIGTAVSQVEKAVQELRGYRYEL</sequence>
<dbReference type="InterPro" id="IPR008948">
    <property type="entry name" value="L-Aspartase-like"/>
</dbReference>
<dbReference type="GO" id="GO:0044208">
    <property type="term" value="P:'de novo' AMP biosynthetic process"/>
    <property type="evidence" value="ECO:0007669"/>
    <property type="project" value="TreeGrafter"/>
</dbReference>
<evidence type="ECO:0000256" key="14">
    <source>
        <dbReference type="RuleBase" id="RU361172"/>
    </source>
</evidence>
<feature type="domain" description="Adenylosuccinate lyase C-terminal" evidence="15">
    <location>
        <begin position="361"/>
        <end position="441"/>
    </location>
</feature>
<evidence type="ECO:0000256" key="9">
    <source>
        <dbReference type="ARBA" id="ARBA00024477"/>
    </source>
</evidence>
<evidence type="ECO:0000256" key="6">
    <source>
        <dbReference type="ARBA" id="ARBA00017058"/>
    </source>
</evidence>
<keyword evidence="7 14" id="KW-0658">Purine biosynthesis</keyword>
<dbReference type="Pfam" id="PF00206">
    <property type="entry name" value="Lyase_1"/>
    <property type="match status" value="1"/>
</dbReference>
<dbReference type="SMART" id="SM00998">
    <property type="entry name" value="ADSL_C"/>
    <property type="match status" value="1"/>
</dbReference>
<gene>
    <name evidence="16" type="primary">purB</name>
    <name evidence="16" type="ORF">OdinLCB4_007585</name>
</gene>
<comment type="pathway">
    <text evidence="2 14">Purine metabolism; AMP biosynthesis via de novo pathway; AMP from IMP: step 2/2.</text>
</comment>
<dbReference type="EC" id="4.3.2.2" evidence="5 13"/>
<evidence type="ECO:0000259" key="15">
    <source>
        <dbReference type="SMART" id="SM00998"/>
    </source>
</evidence>
<evidence type="ECO:0000313" key="16">
    <source>
        <dbReference type="EMBL" id="WEU41098.1"/>
    </source>
</evidence>
<dbReference type="Proteomes" id="UP000186851">
    <property type="component" value="Chromosome"/>
</dbReference>
<dbReference type="Pfam" id="PF10397">
    <property type="entry name" value="ADSL_C"/>
    <property type="match status" value="1"/>
</dbReference>
<dbReference type="InterPro" id="IPR019468">
    <property type="entry name" value="AdenyloSucc_lyase_C"/>
</dbReference>
<dbReference type="PRINTS" id="PR00145">
    <property type="entry name" value="ARGSUCLYASE"/>
</dbReference>
<evidence type="ECO:0000313" key="17">
    <source>
        <dbReference type="Proteomes" id="UP000186851"/>
    </source>
</evidence>
<evidence type="ECO:0000256" key="1">
    <source>
        <dbReference type="ARBA" id="ARBA00004706"/>
    </source>
</evidence>
<dbReference type="PANTHER" id="PTHR43172:SF1">
    <property type="entry name" value="ADENYLOSUCCINATE LYASE"/>
    <property type="match status" value="1"/>
</dbReference>
<evidence type="ECO:0000256" key="4">
    <source>
        <dbReference type="ARBA" id="ARBA00011668"/>
    </source>
</evidence>
<dbReference type="GO" id="GO:0004018">
    <property type="term" value="F:N6-(1,2-dicarboxyethyl)AMP AMP-lyase (fumarate-forming) activity"/>
    <property type="evidence" value="ECO:0007669"/>
    <property type="project" value="UniProtKB-UniRule"/>
</dbReference>
<dbReference type="Gene3D" id="1.20.200.10">
    <property type="entry name" value="Fumarase/aspartase (Central domain)"/>
    <property type="match status" value="1"/>
</dbReference>
<accession>A0AAF0D3S1</accession>
<comment type="similarity">
    <text evidence="3 14">Belongs to the lyase 1 family. Adenylosuccinate lyase subfamily.</text>
</comment>
<dbReference type="GO" id="GO:0005829">
    <property type="term" value="C:cytosol"/>
    <property type="evidence" value="ECO:0007669"/>
    <property type="project" value="TreeGrafter"/>
</dbReference>
<comment type="catalytic activity">
    <reaction evidence="9">
        <text>(2S)-2-[5-amino-1-(5-phospho-beta-D-ribosyl)imidazole-4-carboxamido]succinate = 5-amino-1-(5-phospho-beta-D-ribosyl)imidazole-4-carboxamide + fumarate</text>
        <dbReference type="Rhea" id="RHEA:23920"/>
        <dbReference type="ChEBI" id="CHEBI:29806"/>
        <dbReference type="ChEBI" id="CHEBI:58443"/>
        <dbReference type="ChEBI" id="CHEBI:58475"/>
        <dbReference type="EC" id="4.3.2.2"/>
    </reaction>
    <physiologicalReaction direction="left-to-right" evidence="9">
        <dbReference type="Rhea" id="RHEA:23921"/>
    </physiologicalReaction>
</comment>
<dbReference type="PANTHER" id="PTHR43172">
    <property type="entry name" value="ADENYLOSUCCINATE LYASE"/>
    <property type="match status" value="1"/>
</dbReference>
<evidence type="ECO:0000256" key="8">
    <source>
        <dbReference type="ARBA" id="ARBA00023239"/>
    </source>
</evidence>
<dbReference type="InterPro" id="IPR020557">
    <property type="entry name" value="Fumarate_lyase_CS"/>
</dbReference>
<evidence type="ECO:0000256" key="10">
    <source>
        <dbReference type="ARBA" id="ARBA00025012"/>
    </source>
</evidence>
<dbReference type="Gene3D" id="1.10.275.10">
    <property type="entry name" value="Fumarase/aspartase (N-terminal domain)"/>
    <property type="match status" value="1"/>
</dbReference>
<keyword evidence="8 14" id="KW-0456">Lyase</keyword>